<evidence type="ECO:0000256" key="2">
    <source>
        <dbReference type="ARBA" id="ARBA00022723"/>
    </source>
</evidence>
<keyword evidence="4" id="KW-0863">Zinc-finger</keyword>
<reference evidence="8" key="1">
    <citation type="submission" date="2020-11" db="EMBL/GenBank/DDBJ databases">
        <authorList>
            <person name="Tran Van P."/>
        </authorList>
    </citation>
    <scope>NUCLEOTIDE SEQUENCE</scope>
</reference>
<sequence>MTTNIETEKGRAALELPAACGERKLDDVGDSNDHQIIQSKDIERSSDDRVPTLEDSCQTIVVQEQDKAHRDKGTISKKRRPQKRSFPCGVCGKSFSSKSHLRSHERTHSAACGERRLDDVGDSNDHQIIQSKDIERSSDDPVPTLEDSCQTIVAQEQDKAHRHKGAISKKRRPQKRSFPCGVCGKSFSSKGYLRTHERTHSGKNPFPCQVPFDSHVEEAILIIRVWERITHKIILHSHELANIGENLFAWKTCERAF</sequence>
<organism evidence="8">
    <name type="scientific">Cyprideis torosa</name>
    <dbReference type="NCBI Taxonomy" id="163714"/>
    <lineage>
        <taxon>Eukaryota</taxon>
        <taxon>Metazoa</taxon>
        <taxon>Ecdysozoa</taxon>
        <taxon>Arthropoda</taxon>
        <taxon>Crustacea</taxon>
        <taxon>Oligostraca</taxon>
        <taxon>Ostracoda</taxon>
        <taxon>Podocopa</taxon>
        <taxon>Podocopida</taxon>
        <taxon>Cytherocopina</taxon>
        <taxon>Cytheroidea</taxon>
        <taxon>Cytherideidae</taxon>
        <taxon>Cyprideis</taxon>
    </lineage>
</organism>
<dbReference type="GO" id="GO:0008270">
    <property type="term" value="F:zinc ion binding"/>
    <property type="evidence" value="ECO:0007669"/>
    <property type="project" value="UniProtKB-KW"/>
</dbReference>
<feature type="compositionally biased region" description="Basic and acidic residues" evidence="7">
    <location>
        <begin position="64"/>
        <end position="74"/>
    </location>
</feature>
<name>A0A7R8ZQN0_9CRUS</name>
<dbReference type="GO" id="GO:0010468">
    <property type="term" value="P:regulation of gene expression"/>
    <property type="evidence" value="ECO:0007669"/>
    <property type="project" value="TreeGrafter"/>
</dbReference>
<dbReference type="PROSITE" id="PS00028">
    <property type="entry name" value="ZINC_FINGER_C2H2_1"/>
    <property type="match status" value="2"/>
</dbReference>
<dbReference type="SUPFAM" id="SSF57667">
    <property type="entry name" value="beta-beta-alpha zinc fingers"/>
    <property type="match status" value="2"/>
</dbReference>
<evidence type="ECO:0000256" key="4">
    <source>
        <dbReference type="ARBA" id="ARBA00022771"/>
    </source>
</evidence>
<protein>
    <submittedName>
        <fullName evidence="8">Uncharacterized protein</fullName>
    </submittedName>
</protein>
<feature type="region of interest" description="Disordered" evidence="7">
    <location>
        <begin position="156"/>
        <end position="177"/>
    </location>
</feature>
<feature type="compositionally biased region" description="Basic residues" evidence="7">
    <location>
        <begin position="160"/>
        <end position="175"/>
    </location>
</feature>
<gene>
    <name evidence="8" type="ORF">CTOB1V02_LOCUS10632</name>
</gene>
<evidence type="ECO:0000256" key="1">
    <source>
        <dbReference type="ARBA" id="ARBA00004123"/>
    </source>
</evidence>
<comment type="subcellular location">
    <subcellularLocation>
        <location evidence="1">Nucleus</location>
    </subcellularLocation>
</comment>
<keyword evidence="6" id="KW-0539">Nucleus</keyword>
<dbReference type="FunFam" id="3.30.160.60:FF:000145">
    <property type="entry name" value="Zinc finger protein 574"/>
    <property type="match status" value="2"/>
</dbReference>
<dbReference type="OrthoDB" id="9411774at2759"/>
<keyword evidence="5" id="KW-0862">Zinc</keyword>
<proteinExistence type="predicted"/>
<dbReference type="PROSITE" id="PS50157">
    <property type="entry name" value="ZINC_FINGER_C2H2_2"/>
    <property type="match status" value="2"/>
</dbReference>
<evidence type="ECO:0000256" key="6">
    <source>
        <dbReference type="ARBA" id="ARBA00023242"/>
    </source>
</evidence>
<evidence type="ECO:0000256" key="7">
    <source>
        <dbReference type="SAM" id="MobiDB-lite"/>
    </source>
</evidence>
<evidence type="ECO:0000256" key="3">
    <source>
        <dbReference type="ARBA" id="ARBA00022737"/>
    </source>
</evidence>
<dbReference type="PANTHER" id="PTHR16515:SF66">
    <property type="entry name" value="C2H2-TYPE DOMAIN-CONTAINING PROTEIN"/>
    <property type="match status" value="1"/>
</dbReference>
<accession>A0A7R8ZQN0</accession>
<dbReference type="PANTHER" id="PTHR16515">
    <property type="entry name" value="PR DOMAIN ZINC FINGER PROTEIN"/>
    <property type="match status" value="1"/>
</dbReference>
<dbReference type="InterPro" id="IPR013087">
    <property type="entry name" value="Znf_C2H2_type"/>
</dbReference>
<dbReference type="InterPro" id="IPR036236">
    <property type="entry name" value="Znf_C2H2_sf"/>
</dbReference>
<dbReference type="GO" id="GO:0005634">
    <property type="term" value="C:nucleus"/>
    <property type="evidence" value="ECO:0007669"/>
    <property type="project" value="UniProtKB-SubCell"/>
</dbReference>
<dbReference type="Gene3D" id="3.30.160.60">
    <property type="entry name" value="Classic Zinc Finger"/>
    <property type="match status" value="2"/>
</dbReference>
<dbReference type="AlphaFoldDB" id="A0A7R8ZQN0"/>
<dbReference type="Pfam" id="PF00096">
    <property type="entry name" value="zf-C2H2"/>
    <property type="match status" value="2"/>
</dbReference>
<feature type="region of interest" description="Disordered" evidence="7">
    <location>
        <begin position="64"/>
        <end position="85"/>
    </location>
</feature>
<evidence type="ECO:0000256" key="5">
    <source>
        <dbReference type="ARBA" id="ARBA00022833"/>
    </source>
</evidence>
<evidence type="ECO:0000313" key="8">
    <source>
        <dbReference type="EMBL" id="CAD7232805.1"/>
    </source>
</evidence>
<keyword evidence="3" id="KW-0677">Repeat</keyword>
<dbReference type="InterPro" id="IPR050331">
    <property type="entry name" value="Zinc_finger"/>
</dbReference>
<dbReference type="SMART" id="SM00355">
    <property type="entry name" value="ZnF_C2H2"/>
    <property type="match status" value="2"/>
</dbReference>
<keyword evidence="2" id="KW-0479">Metal-binding</keyword>
<dbReference type="EMBL" id="OB665173">
    <property type="protein sequence ID" value="CAD7232805.1"/>
    <property type="molecule type" value="Genomic_DNA"/>
</dbReference>